<protein>
    <recommendedName>
        <fullName evidence="3">DUF3081 domain-containing protein</fullName>
    </recommendedName>
</protein>
<dbReference type="Pfam" id="PF11280">
    <property type="entry name" value="DUF3081"/>
    <property type="match status" value="1"/>
</dbReference>
<dbReference type="AlphaFoldDB" id="A0A220VF32"/>
<accession>A0A220VF32</accession>
<proteinExistence type="predicted"/>
<name>A0A220VF32_9GAMM</name>
<dbReference type="KEGG" id="pmai:CF386_07785"/>
<dbReference type="EMBL" id="CP022356">
    <property type="protein sequence ID" value="ASK78959.1"/>
    <property type="molecule type" value="Genomic_DNA"/>
</dbReference>
<dbReference type="InterPro" id="IPR021432">
    <property type="entry name" value="DUF3081"/>
</dbReference>
<evidence type="ECO:0008006" key="3">
    <source>
        <dbReference type="Google" id="ProtNLM"/>
    </source>
</evidence>
<organism evidence="1 2">
    <name type="scientific">Paraphotobacterium marinum</name>
    <dbReference type="NCBI Taxonomy" id="1755811"/>
    <lineage>
        <taxon>Bacteria</taxon>
        <taxon>Pseudomonadati</taxon>
        <taxon>Pseudomonadota</taxon>
        <taxon>Gammaproteobacteria</taxon>
        <taxon>Vibrionales</taxon>
        <taxon>Vibrionaceae</taxon>
        <taxon>Paraphotobacterium</taxon>
    </lineage>
</organism>
<evidence type="ECO:0000313" key="2">
    <source>
        <dbReference type="Proteomes" id="UP000242175"/>
    </source>
</evidence>
<evidence type="ECO:0000313" key="1">
    <source>
        <dbReference type="EMBL" id="ASK78959.1"/>
    </source>
</evidence>
<dbReference type="RefSeq" id="WP_089073867.1">
    <property type="nucleotide sequence ID" value="NZ_CBCSAM010000006.1"/>
</dbReference>
<gene>
    <name evidence="1" type="ORF">CF386_07785</name>
</gene>
<sequence>MINNLDIHKIFQIINIIREKGTFKEGEYLLHGVRLSSDLEGYNITLSYKNANLNLFFHNSYEFDYKKKIELVEFENILEEIGQKYIQSKTGERFQLFKDK</sequence>
<reference evidence="1 2" key="1">
    <citation type="journal article" date="2016" name="Int. J. Syst. Evol. Microbiol.">
        <title>Paraphotobacterium marinum gen. nov., sp. nov., a member of the family Vibrionaceae, isolated from surface seawater.</title>
        <authorList>
            <person name="Huang Z."/>
            <person name="Dong C."/>
            <person name="Shao Z."/>
        </authorList>
    </citation>
    <scope>NUCLEOTIDE SEQUENCE [LARGE SCALE GENOMIC DNA]</scope>
    <source>
        <strain evidence="1 2">NSCS20N07D</strain>
    </source>
</reference>
<dbReference type="Proteomes" id="UP000242175">
    <property type="component" value="Chromosome small"/>
</dbReference>
<keyword evidence="2" id="KW-1185">Reference proteome</keyword>
<dbReference type="OrthoDB" id="5818611at2"/>